<feature type="region of interest" description="Disordered" evidence="1">
    <location>
        <begin position="115"/>
        <end position="143"/>
    </location>
</feature>
<protein>
    <recommendedName>
        <fullName evidence="2">MADF domain-containing protein</fullName>
    </recommendedName>
</protein>
<name>A0A2G9RJ62_AQUCT</name>
<dbReference type="OrthoDB" id="10051975at2759"/>
<organism evidence="3 4">
    <name type="scientific">Aquarana catesbeiana</name>
    <name type="common">American bullfrog</name>
    <name type="synonym">Rana catesbeiana</name>
    <dbReference type="NCBI Taxonomy" id="8400"/>
    <lineage>
        <taxon>Eukaryota</taxon>
        <taxon>Metazoa</taxon>
        <taxon>Chordata</taxon>
        <taxon>Craniata</taxon>
        <taxon>Vertebrata</taxon>
        <taxon>Euteleostomi</taxon>
        <taxon>Amphibia</taxon>
        <taxon>Batrachia</taxon>
        <taxon>Anura</taxon>
        <taxon>Neobatrachia</taxon>
        <taxon>Ranoidea</taxon>
        <taxon>Ranidae</taxon>
        <taxon>Aquarana</taxon>
    </lineage>
</organism>
<dbReference type="PANTHER" id="PTHR21505">
    <property type="entry name" value="MADF DOMAIN-CONTAINING PROTEIN-RELATED"/>
    <property type="match status" value="1"/>
</dbReference>
<accession>A0A2G9RJ62</accession>
<dbReference type="PROSITE" id="PS51029">
    <property type="entry name" value="MADF"/>
    <property type="match status" value="1"/>
</dbReference>
<evidence type="ECO:0000256" key="1">
    <source>
        <dbReference type="SAM" id="MobiDB-lite"/>
    </source>
</evidence>
<keyword evidence="4" id="KW-1185">Reference proteome</keyword>
<evidence type="ECO:0000259" key="2">
    <source>
        <dbReference type="PROSITE" id="PS51029"/>
    </source>
</evidence>
<feature type="region of interest" description="Disordered" evidence="1">
    <location>
        <begin position="284"/>
        <end position="331"/>
    </location>
</feature>
<feature type="compositionally biased region" description="Low complexity" evidence="1">
    <location>
        <begin position="115"/>
        <end position="140"/>
    </location>
</feature>
<proteinExistence type="predicted"/>
<evidence type="ECO:0000313" key="4">
    <source>
        <dbReference type="Proteomes" id="UP000228934"/>
    </source>
</evidence>
<gene>
    <name evidence="3" type="ORF">AB205_0162790</name>
</gene>
<sequence>MNPFKDEEFITRFIDLYQEKRNLWEVKHPLYSNRDARKATLGTLLEFVKTRVPQADLKFLDRKIGILRNMYRREHNKIQESRRSGAAADQVYVPKLWYYQKLRFLDDQTEARQSLSTLPSSLPSTLPSSLPFTSTLPSTPAEESHVELGPFILDEVDAPSFSQDELSQEEAMPRGIQEDALPSGREEEAMAGPSRSLTECQVPPLRINTKRPRKMTRTEEESLALIREARQILSTPPNAEEAYGTYMATRLLELKKGQRLLCEGLIFQAYQKGLRGELTEKTYIADEATPPATPPPAPSTPPEAQPPRKAAEHGGKAAGQRAGKAPRKSRR</sequence>
<dbReference type="Proteomes" id="UP000228934">
    <property type="component" value="Unassembled WGS sequence"/>
</dbReference>
<reference evidence="4" key="1">
    <citation type="journal article" date="2017" name="Nat. Commun.">
        <title>The North American bullfrog draft genome provides insight into hormonal regulation of long noncoding RNA.</title>
        <authorList>
            <person name="Hammond S.A."/>
            <person name="Warren R.L."/>
            <person name="Vandervalk B.P."/>
            <person name="Kucuk E."/>
            <person name="Khan H."/>
            <person name="Gibb E.A."/>
            <person name="Pandoh P."/>
            <person name="Kirk H."/>
            <person name="Zhao Y."/>
            <person name="Jones M."/>
            <person name="Mungall A.J."/>
            <person name="Coope R."/>
            <person name="Pleasance S."/>
            <person name="Moore R.A."/>
            <person name="Holt R.A."/>
            <person name="Round J.M."/>
            <person name="Ohora S."/>
            <person name="Walle B.V."/>
            <person name="Veldhoen N."/>
            <person name="Helbing C.C."/>
            <person name="Birol I."/>
        </authorList>
    </citation>
    <scope>NUCLEOTIDE SEQUENCE [LARGE SCALE GENOMIC DNA]</scope>
</reference>
<dbReference type="InterPro" id="IPR006578">
    <property type="entry name" value="MADF-dom"/>
</dbReference>
<evidence type="ECO:0000313" key="3">
    <source>
        <dbReference type="EMBL" id="PIO27946.1"/>
    </source>
</evidence>
<dbReference type="EMBL" id="KV939626">
    <property type="protein sequence ID" value="PIO27946.1"/>
    <property type="molecule type" value="Genomic_DNA"/>
</dbReference>
<dbReference type="SMART" id="SM00595">
    <property type="entry name" value="MADF"/>
    <property type="match status" value="1"/>
</dbReference>
<feature type="domain" description="MADF" evidence="2">
    <location>
        <begin position="12"/>
        <end position="110"/>
    </location>
</feature>
<feature type="compositionally biased region" description="Pro residues" evidence="1">
    <location>
        <begin position="291"/>
        <end position="305"/>
    </location>
</feature>
<dbReference type="Pfam" id="PF10545">
    <property type="entry name" value="MADF_DNA_bdg"/>
    <property type="match status" value="1"/>
</dbReference>
<dbReference type="PANTHER" id="PTHR21505:SF8">
    <property type="entry name" value="DPT-YFP REPRESSOR BY OVEREXPRESSION, ISOFORM D-RELATED"/>
    <property type="match status" value="1"/>
</dbReference>
<dbReference type="AlphaFoldDB" id="A0A2G9RJ62"/>